<gene>
    <name evidence="2" type="ORF">METZ01_LOCUS99179</name>
</gene>
<accession>A0A381W1B1</accession>
<dbReference type="Gene3D" id="3.40.50.360">
    <property type="match status" value="1"/>
</dbReference>
<evidence type="ECO:0000313" key="2">
    <source>
        <dbReference type="EMBL" id="SVA46325.1"/>
    </source>
</evidence>
<dbReference type="Pfam" id="PF03358">
    <property type="entry name" value="FMN_red"/>
    <property type="match status" value="1"/>
</dbReference>
<evidence type="ECO:0000259" key="1">
    <source>
        <dbReference type="Pfam" id="PF03358"/>
    </source>
</evidence>
<dbReference type="SUPFAM" id="SSF52218">
    <property type="entry name" value="Flavoproteins"/>
    <property type="match status" value="1"/>
</dbReference>
<dbReference type="AlphaFoldDB" id="A0A381W1B1"/>
<sequence length="157" mass="16209">MRTLLVVWHSASGGTRALVEAAVAGASDPTIAKAGMAVDVLVVEALHAGVEDVLGADGYLLATPENFGYMSGALKDFFDRTYYPCLDHTRGRPYRLVVKAGGDGAGAVGAVVPLATGLGWRSVGEPLVVREEVSAEDLDAARELGGSLAAGLALDLW</sequence>
<reference evidence="2" key="1">
    <citation type="submission" date="2018-05" db="EMBL/GenBank/DDBJ databases">
        <authorList>
            <person name="Lanie J.A."/>
            <person name="Ng W.-L."/>
            <person name="Kazmierczak K.M."/>
            <person name="Andrzejewski T.M."/>
            <person name="Davidsen T.M."/>
            <person name="Wayne K.J."/>
            <person name="Tettelin H."/>
            <person name="Glass J.I."/>
            <person name="Rusch D."/>
            <person name="Podicherti R."/>
            <person name="Tsui H.-C.T."/>
            <person name="Winkler M.E."/>
        </authorList>
    </citation>
    <scope>NUCLEOTIDE SEQUENCE</scope>
</reference>
<dbReference type="EMBL" id="UINC01010415">
    <property type="protein sequence ID" value="SVA46325.1"/>
    <property type="molecule type" value="Genomic_DNA"/>
</dbReference>
<feature type="domain" description="NADPH-dependent FMN reductase-like" evidence="1">
    <location>
        <begin position="50"/>
        <end position="128"/>
    </location>
</feature>
<dbReference type="InterPro" id="IPR005025">
    <property type="entry name" value="FMN_Rdtase-like_dom"/>
</dbReference>
<dbReference type="InterPro" id="IPR029039">
    <property type="entry name" value="Flavoprotein-like_sf"/>
</dbReference>
<proteinExistence type="predicted"/>
<protein>
    <recommendedName>
        <fullName evidence="1">NADPH-dependent FMN reductase-like domain-containing protein</fullName>
    </recommendedName>
</protein>
<organism evidence="2">
    <name type="scientific">marine metagenome</name>
    <dbReference type="NCBI Taxonomy" id="408172"/>
    <lineage>
        <taxon>unclassified sequences</taxon>
        <taxon>metagenomes</taxon>
        <taxon>ecological metagenomes</taxon>
    </lineage>
</organism>
<dbReference type="GO" id="GO:0016491">
    <property type="term" value="F:oxidoreductase activity"/>
    <property type="evidence" value="ECO:0007669"/>
    <property type="project" value="InterPro"/>
</dbReference>
<name>A0A381W1B1_9ZZZZ</name>